<dbReference type="Gene3D" id="3.30.420.10">
    <property type="entry name" value="Ribonuclease H-like superfamily/Ribonuclease H"/>
    <property type="match status" value="1"/>
</dbReference>
<protein>
    <submittedName>
        <fullName evidence="2">Integrase core domain-containing protein</fullName>
    </submittedName>
</protein>
<dbReference type="Pfam" id="PF13683">
    <property type="entry name" value="rve_3"/>
    <property type="match status" value="1"/>
</dbReference>
<reference evidence="2 3" key="1">
    <citation type="submission" date="2024-10" db="EMBL/GenBank/DDBJ databases">
        <title>The Natural Products Discovery Center: Release of the First 8490 Sequenced Strains for Exploring Actinobacteria Biosynthetic Diversity.</title>
        <authorList>
            <person name="Kalkreuter E."/>
            <person name="Kautsar S.A."/>
            <person name="Yang D."/>
            <person name="Bader C.D."/>
            <person name="Teijaro C.N."/>
            <person name="Fluegel L."/>
            <person name="Davis C.M."/>
            <person name="Simpson J.R."/>
            <person name="Lauterbach L."/>
            <person name="Steele A.D."/>
            <person name="Gui C."/>
            <person name="Meng S."/>
            <person name="Li G."/>
            <person name="Viehrig K."/>
            <person name="Ye F."/>
            <person name="Su P."/>
            <person name="Kiefer A.F."/>
            <person name="Nichols A."/>
            <person name="Cepeda A.J."/>
            <person name="Yan W."/>
            <person name="Fan B."/>
            <person name="Jiang Y."/>
            <person name="Adhikari A."/>
            <person name="Zheng C.-J."/>
            <person name="Schuster L."/>
            <person name="Cowan T.M."/>
            <person name="Smanski M.J."/>
            <person name="Chevrette M.G."/>
            <person name="De Carvalho L.P.S."/>
            <person name="Shen B."/>
        </authorList>
    </citation>
    <scope>NUCLEOTIDE SEQUENCE [LARGE SCALE GENOMIC DNA]</scope>
    <source>
        <strain evidence="2 3">NPDC004550</strain>
    </source>
</reference>
<dbReference type="SUPFAM" id="SSF53098">
    <property type="entry name" value="Ribonuclease H-like"/>
    <property type="match status" value="1"/>
</dbReference>
<dbReference type="InterPro" id="IPR012337">
    <property type="entry name" value="RNaseH-like_sf"/>
</dbReference>
<name>A0ABW6NS71_9NOCA</name>
<dbReference type="RefSeq" id="WP_387255394.1">
    <property type="nucleotide sequence ID" value="NZ_JBIALX010000021.1"/>
</dbReference>
<keyword evidence="3" id="KW-1185">Reference proteome</keyword>
<evidence type="ECO:0000313" key="3">
    <source>
        <dbReference type="Proteomes" id="UP001601521"/>
    </source>
</evidence>
<evidence type="ECO:0000259" key="1">
    <source>
        <dbReference type="PROSITE" id="PS50994"/>
    </source>
</evidence>
<evidence type="ECO:0000313" key="2">
    <source>
        <dbReference type="EMBL" id="MFF0457992.1"/>
    </source>
</evidence>
<comment type="caution">
    <text evidence="2">The sequence shown here is derived from an EMBL/GenBank/DDBJ whole genome shotgun (WGS) entry which is preliminary data.</text>
</comment>
<proteinExistence type="predicted"/>
<accession>A0ABW6NS71</accession>
<feature type="domain" description="Integrase catalytic" evidence="1">
    <location>
        <begin position="1"/>
        <end position="129"/>
    </location>
</feature>
<organism evidence="2 3">
    <name type="scientific">Nocardia africana</name>
    <dbReference type="NCBI Taxonomy" id="134964"/>
    <lineage>
        <taxon>Bacteria</taxon>
        <taxon>Bacillati</taxon>
        <taxon>Actinomycetota</taxon>
        <taxon>Actinomycetes</taxon>
        <taxon>Mycobacteriales</taxon>
        <taxon>Nocardiaceae</taxon>
        <taxon>Nocardia</taxon>
    </lineage>
</organism>
<dbReference type="Proteomes" id="UP001601521">
    <property type="component" value="Unassembled WGS sequence"/>
</dbReference>
<gene>
    <name evidence="2" type="ORF">ACFYTH_31920</name>
</gene>
<dbReference type="EMBL" id="JBIALX010000021">
    <property type="protein sequence ID" value="MFF0457992.1"/>
    <property type="molecule type" value="Genomic_DNA"/>
</dbReference>
<dbReference type="PROSITE" id="PS50994">
    <property type="entry name" value="INTEGRASE"/>
    <property type="match status" value="1"/>
</dbReference>
<dbReference type="InterPro" id="IPR001584">
    <property type="entry name" value="Integrase_cat-core"/>
</dbReference>
<dbReference type="InterPro" id="IPR036397">
    <property type="entry name" value="RNaseH_sf"/>
</dbReference>
<sequence>MLGLDDLHADRGLAEVIGPGGEVLGMASKPIAVVSDNGPCFRGEVFKSAFAGPDPLLRHVRTRVRSPQTNGVIERWFGTLKYEHLFRGVIFDGDALDMEVHRFRIIYNTIRPHQAIDDRTPGSAFISCEQRKIDHSIISGGGRSPTARPAACECVRYSSNPSSSVVCGACDQTAEQRAGQFGRASSAEGEIVGFGDGE</sequence>